<accession>A0A382HCA2</accession>
<protein>
    <submittedName>
        <fullName evidence="1">Uncharacterized protein</fullName>
    </submittedName>
</protein>
<sequence length="141" mass="15906">VGPPDPEHGLVENFPVVTNTANTFSFILRGENYSFEEDYALNLVVDTTDKVLTTFVVSDFVGNDTTVIRINQDSSMVWKIYSFWSNKEVIEETVIDTVFSLPPDSIFFTGNKFTGVLEFILSKIEPQLVIGSLSNFPRLDR</sequence>
<dbReference type="AlphaFoldDB" id="A0A382HCA2"/>
<gene>
    <name evidence="1" type="ORF">METZ01_LOCUS237764</name>
</gene>
<evidence type="ECO:0000313" key="1">
    <source>
        <dbReference type="EMBL" id="SVB84910.1"/>
    </source>
</evidence>
<reference evidence="1" key="1">
    <citation type="submission" date="2018-05" db="EMBL/GenBank/DDBJ databases">
        <authorList>
            <person name="Lanie J.A."/>
            <person name="Ng W.-L."/>
            <person name="Kazmierczak K.M."/>
            <person name="Andrzejewski T.M."/>
            <person name="Davidsen T.M."/>
            <person name="Wayne K.J."/>
            <person name="Tettelin H."/>
            <person name="Glass J.I."/>
            <person name="Rusch D."/>
            <person name="Podicherti R."/>
            <person name="Tsui H.-C.T."/>
            <person name="Winkler M.E."/>
        </authorList>
    </citation>
    <scope>NUCLEOTIDE SEQUENCE</scope>
</reference>
<dbReference type="EMBL" id="UINC01060422">
    <property type="protein sequence ID" value="SVB84910.1"/>
    <property type="molecule type" value="Genomic_DNA"/>
</dbReference>
<feature type="non-terminal residue" evidence="1">
    <location>
        <position position="1"/>
    </location>
</feature>
<proteinExistence type="predicted"/>
<name>A0A382HCA2_9ZZZZ</name>
<organism evidence="1">
    <name type="scientific">marine metagenome</name>
    <dbReference type="NCBI Taxonomy" id="408172"/>
    <lineage>
        <taxon>unclassified sequences</taxon>
        <taxon>metagenomes</taxon>
        <taxon>ecological metagenomes</taxon>
    </lineage>
</organism>